<dbReference type="GO" id="GO:0009037">
    <property type="term" value="F:tyrosine-based site-specific recombinase activity"/>
    <property type="evidence" value="ECO:0007669"/>
    <property type="project" value="UniProtKB-UniRule"/>
</dbReference>
<feature type="active site" evidence="9">
    <location>
        <position position="258"/>
    </location>
</feature>
<dbReference type="GO" id="GO:0005737">
    <property type="term" value="C:cytoplasm"/>
    <property type="evidence" value="ECO:0007669"/>
    <property type="project" value="UniProtKB-SubCell"/>
</dbReference>
<dbReference type="GO" id="GO:0051301">
    <property type="term" value="P:cell division"/>
    <property type="evidence" value="ECO:0007669"/>
    <property type="project" value="UniProtKB-KW"/>
</dbReference>
<comment type="subunit">
    <text evidence="9">Forms a cyclic heterotetrameric complex composed of two molecules of XerC and two molecules of XerD.</text>
</comment>
<dbReference type="HAMAP" id="MF_01808">
    <property type="entry name" value="Recomb_XerC_XerD"/>
    <property type="match status" value="1"/>
</dbReference>
<dbReference type="PROSITE" id="PS51898">
    <property type="entry name" value="TYR_RECOMBINASE"/>
    <property type="match status" value="1"/>
</dbReference>
<evidence type="ECO:0000256" key="8">
    <source>
        <dbReference type="ARBA" id="ARBA00023306"/>
    </source>
</evidence>
<feature type="active site" description="O-(3'-phospho-DNA)-tyrosine intermediate" evidence="9">
    <location>
        <position position="290"/>
    </location>
</feature>
<dbReference type="InterPro" id="IPR004107">
    <property type="entry name" value="Integrase_SAM-like_N"/>
</dbReference>
<dbReference type="Gene3D" id="1.10.150.130">
    <property type="match status" value="1"/>
</dbReference>
<dbReference type="InterPro" id="IPR002104">
    <property type="entry name" value="Integrase_catalytic"/>
</dbReference>
<evidence type="ECO:0000256" key="6">
    <source>
        <dbReference type="ARBA" id="ARBA00023125"/>
    </source>
</evidence>
<dbReference type="GO" id="GO:0003677">
    <property type="term" value="F:DNA binding"/>
    <property type="evidence" value="ECO:0007669"/>
    <property type="project" value="UniProtKB-UniRule"/>
</dbReference>
<proteinExistence type="inferred from homology"/>
<dbReference type="EMBL" id="AXCY01000024">
    <property type="protein sequence ID" value="KGM11353.1"/>
    <property type="molecule type" value="Genomic_DNA"/>
</dbReference>
<dbReference type="PANTHER" id="PTHR30349">
    <property type="entry name" value="PHAGE INTEGRASE-RELATED"/>
    <property type="match status" value="1"/>
</dbReference>
<keyword evidence="5 9" id="KW-0229">DNA integration</keyword>
<evidence type="ECO:0000256" key="5">
    <source>
        <dbReference type="ARBA" id="ARBA00022908"/>
    </source>
</evidence>
<sequence>MDGGAGAATSATEEVAVRGFLDHLALQRGLSQHTVRAYDGDVRHALSFARRRGVAWSEVDLAVLRAWLGAMVAAGLSRATVARRGAAVRAFYSWAARSGMLPADPAARLVTAHPGAPLPVALAVEPARRLVETARDLAADGDPVALRDWAAVELLYGTGARVGELVGVDVDDVDLDDRLVRVMGKGAKERVVPFGLPAARAVRAYLRDGRPRHATATSGPALLLGLRGGRVDQRQVRAAVHRLARAAGVEDLAPHGLRHTAATHLLHGGSDLRSVQEMLGHASLATTQRYTHVTPDRLRRSYEQAHPRA</sequence>
<dbReference type="AlphaFoldDB" id="A0A0A0BSD6"/>
<keyword evidence="4 9" id="KW-0159">Chromosome partition</keyword>
<reference evidence="12 13" key="1">
    <citation type="submission" date="2013-08" db="EMBL/GenBank/DDBJ databases">
        <title>Genome sequencing of Cellulomonas carbonis T26.</title>
        <authorList>
            <person name="Chen F."/>
            <person name="Li Y."/>
            <person name="Wang G."/>
        </authorList>
    </citation>
    <scope>NUCLEOTIDE SEQUENCE [LARGE SCALE GENOMIC DNA]</scope>
    <source>
        <strain evidence="12 13">T26</strain>
    </source>
</reference>
<dbReference type="InterPro" id="IPR011010">
    <property type="entry name" value="DNA_brk_join_enz"/>
</dbReference>
<accession>A0A0A0BSD6</accession>
<dbReference type="RefSeq" id="WP_043605026.1">
    <property type="nucleotide sequence ID" value="NZ_AXCY01000024.1"/>
</dbReference>
<evidence type="ECO:0000259" key="11">
    <source>
        <dbReference type="PROSITE" id="PS51900"/>
    </source>
</evidence>
<dbReference type="GO" id="GO:0007059">
    <property type="term" value="P:chromosome segregation"/>
    <property type="evidence" value="ECO:0007669"/>
    <property type="project" value="UniProtKB-UniRule"/>
</dbReference>
<feature type="active site" evidence="9">
    <location>
        <position position="281"/>
    </location>
</feature>
<keyword evidence="13" id="KW-1185">Reference proteome</keyword>
<comment type="caution">
    <text evidence="12">The sequence shown here is derived from an EMBL/GenBank/DDBJ whole genome shotgun (WGS) entry which is preliminary data.</text>
</comment>
<dbReference type="NCBIfam" id="NF001399">
    <property type="entry name" value="PRK00283.1"/>
    <property type="match status" value="1"/>
</dbReference>
<dbReference type="Proteomes" id="UP000029839">
    <property type="component" value="Unassembled WGS sequence"/>
</dbReference>
<dbReference type="InterPro" id="IPR023009">
    <property type="entry name" value="Tyrosine_recombinase_XerC/XerD"/>
</dbReference>
<dbReference type="InterPro" id="IPR010998">
    <property type="entry name" value="Integrase_recombinase_N"/>
</dbReference>
<dbReference type="InterPro" id="IPR013762">
    <property type="entry name" value="Integrase-like_cat_sf"/>
</dbReference>
<evidence type="ECO:0000256" key="7">
    <source>
        <dbReference type="ARBA" id="ARBA00023172"/>
    </source>
</evidence>
<evidence type="ECO:0000256" key="4">
    <source>
        <dbReference type="ARBA" id="ARBA00022829"/>
    </source>
</evidence>
<keyword evidence="8 9" id="KW-0131">Cell cycle</keyword>
<name>A0A0A0BSD6_9CELL</name>
<comment type="similarity">
    <text evidence="9">Belongs to the 'phage' integrase family. XerC subfamily.</text>
</comment>
<dbReference type="OrthoDB" id="9801717at2"/>
<dbReference type="SUPFAM" id="SSF56349">
    <property type="entry name" value="DNA breaking-rejoining enzymes"/>
    <property type="match status" value="1"/>
</dbReference>
<keyword evidence="6 9" id="KW-0238">DNA-binding</keyword>
<feature type="active site" evidence="9">
    <location>
        <position position="161"/>
    </location>
</feature>
<organism evidence="12 13">
    <name type="scientific">Cellulomonas carbonis T26</name>
    <dbReference type="NCBI Taxonomy" id="947969"/>
    <lineage>
        <taxon>Bacteria</taxon>
        <taxon>Bacillati</taxon>
        <taxon>Actinomycetota</taxon>
        <taxon>Actinomycetes</taxon>
        <taxon>Micrococcales</taxon>
        <taxon>Cellulomonadaceae</taxon>
        <taxon>Cellulomonas</taxon>
    </lineage>
</organism>
<comment type="subcellular location">
    <subcellularLocation>
        <location evidence="1 9">Cytoplasm</location>
    </subcellularLocation>
</comment>
<dbReference type="PANTHER" id="PTHR30349:SF77">
    <property type="entry name" value="TYROSINE RECOMBINASE XERC"/>
    <property type="match status" value="1"/>
</dbReference>
<gene>
    <name evidence="9" type="primary">xerC</name>
    <name evidence="12" type="ORF">N868_11005</name>
</gene>
<keyword evidence="2 9" id="KW-0963">Cytoplasm</keyword>
<feature type="active site" evidence="9">
    <location>
        <position position="185"/>
    </location>
</feature>
<comment type="function">
    <text evidence="9">Site-specific tyrosine recombinase, which acts by catalyzing the cutting and rejoining of the recombining DNA molecules. The XerC-XerD complex is essential to convert dimers of the bacterial chromosome into monomers to permit their segregation at cell division. It also contributes to the segregational stability of plasmids.</text>
</comment>
<feature type="domain" description="Core-binding (CB)" evidence="11">
    <location>
        <begin position="11"/>
        <end position="96"/>
    </location>
</feature>
<evidence type="ECO:0000313" key="13">
    <source>
        <dbReference type="Proteomes" id="UP000029839"/>
    </source>
</evidence>
<evidence type="ECO:0000313" key="12">
    <source>
        <dbReference type="EMBL" id="KGM11353.1"/>
    </source>
</evidence>
<keyword evidence="3 9" id="KW-0132">Cell division</keyword>
<evidence type="ECO:0000256" key="1">
    <source>
        <dbReference type="ARBA" id="ARBA00004496"/>
    </source>
</evidence>
<dbReference type="Pfam" id="PF02899">
    <property type="entry name" value="Phage_int_SAM_1"/>
    <property type="match status" value="1"/>
</dbReference>
<dbReference type="GO" id="GO:0006313">
    <property type="term" value="P:DNA transposition"/>
    <property type="evidence" value="ECO:0007669"/>
    <property type="project" value="UniProtKB-UniRule"/>
</dbReference>
<dbReference type="Pfam" id="PF00589">
    <property type="entry name" value="Phage_integrase"/>
    <property type="match status" value="1"/>
</dbReference>
<reference evidence="12 13" key="2">
    <citation type="journal article" date="2015" name="Stand. Genomic Sci.">
        <title>Draft genome sequence of Cellulomonas carbonis T26(T) and comparative analysis of six Cellulomonas genomes.</title>
        <authorList>
            <person name="Zhuang W."/>
            <person name="Zhang S."/>
            <person name="Xia X."/>
            <person name="Wang G."/>
        </authorList>
    </citation>
    <scope>NUCLEOTIDE SEQUENCE [LARGE SCALE GENOMIC DNA]</scope>
    <source>
        <strain evidence="12 13">T26</strain>
    </source>
</reference>
<feature type="active site" evidence="9">
    <location>
        <position position="255"/>
    </location>
</feature>
<evidence type="ECO:0000256" key="2">
    <source>
        <dbReference type="ARBA" id="ARBA00022490"/>
    </source>
</evidence>
<evidence type="ECO:0000256" key="9">
    <source>
        <dbReference type="HAMAP-Rule" id="MF_01808"/>
    </source>
</evidence>
<keyword evidence="7 9" id="KW-0233">DNA recombination</keyword>
<dbReference type="Gene3D" id="1.10.443.10">
    <property type="entry name" value="Intergrase catalytic core"/>
    <property type="match status" value="1"/>
</dbReference>
<evidence type="ECO:0000259" key="10">
    <source>
        <dbReference type="PROSITE" id="PS51898"/>
    </source>
</evidence>
<dbReference type="InterPro" id="IPR044068">
    <property type="entry name" value="CB"/>
</dbReference>
<feature type="domain" description="Tyr recombinase" evidence="10">
    <location>
        <begin position="117"/>
        <end position="303"/>
    </location>
</feature>
<dbReference type="InterPro" id="IPR050090">
    <property type="entry name" value="Tyrosine_recombinase_XerCD"/>
</dbReference>
<evidence type="ECO:0000256" key="3">
    <source>
        <dbReference type="ARBA" id="ARBA00022618"/>
    </source>
</evidence>
<protein>
    <recommendedName>
        <fullName evidence="9">Tyrosine recombinase XerC</fullName>
    </recommendedName>
</protein>
<dbReference type="PROSITE" id="PS51900">
    <property type="entry name" value="CB"/>
    <property type="match status" value="1"/>
</dbReference>